<dbReference type="CDD" id="cd05467">
    <property type="entry name" value="CBM20"/>
    <property type="match status" value="1"/>
</dbReference>
<evidence type="ECO:0008006" key="9">
    <source>
        <dbReference type="Google" id="ProtNLM"/>
    </source>
</evidence>
<dbReference type="EMBL" id="RDQH01000329">
    <property type="protein sequence ID" value="RXI04231.1"/>
    <property type="molecule type" value="Genomic_DNA"/>
</dbReference>
<dbReference type="Pfam" id="PF13812">
    <property type="entry name" value="PPR_3"/>
    <property type="match status" value="1"/>
</dbReference>
<gene>
    <name evidence="7" type="ORF">DVH24_038505</name>
</gene>
<dbReference type="Pfam" id="PF20431">
    <property type="entry name" value="E_motif"/>
    <property type="match status" value="1"/>
</dbReference>
<dbReference type="FunFam" id="1.25.40.10:FF:000348">
    <property type="entry name" value="Pentatricopeptide repeat-containing protein chloroplastic"/>
    <property type="match status" value="1"/>
</dbReference>
<feature type="region of interest" description="Disordered" evidence="4">
    <location>
        <begin position="1228"/>
        <end position="1345"/>
    </location>
</feature>
<feature type="repeat" description="PPR" evidence="3">
    <location>
        <begin position="229"/>
        <end position="263"/>
    </location>
</feature>
<dbReference type="Gene3D" id="2.30.29.30">
    <property type="entry name" value="Pleckstrin-homology domain (PH domain)/Phosphotyrosine-binding domain (PTB)"/>
    <property type="match status" value="1"/>
</dbReference>
<feature type="repeat" description="PPR" evidence="3">
    <location>
        <begin position="432"/>
        <end position="466"/>
    </location>
</feature>
<dbReference type="GO" id="GO:2001070">
    <property type="term" value="F:starch binding"/>
    <property type="evidence" value="ECO:0007669"/>
    <property type="project" value="InterPro"/>
</dbReference>
<comment type="similarity">
    <text evidence="1">Belongs to the PPR family. PCMP-H subfamily.</text>
</comment>
<dbReference type="Pfam" id="PF13041">
    <property type="entry name" value="PPR_2"/>
    <property type="match status" value="2"/>
</dbReference>
<feature type="compositionally biased region" description="Polar residues" evidence="4">
    <location>
        <begin position="1230"/>
        <end position="1242"/>
    </location>
</feature>
<feature type="repeat" description="PPR" evidence="3">
    <location>
        <begin position="331"/>
        <end position="365"/>
    </location>
</feature>
<feature type="compositionally biased region" description="Basic and acidic residues" evidence="4">
    <location>
        <begin position="1246"/>
        <end position="1261"/>
    </location>
</feature>
<dbReference type="InterPro" id="IPR032867">
    <property type="entry name" value="DYW_dom"/>
</dbReference>
<dbReference type="FunFam" id="2.60.40.10:FF:000552">
    <property type="entry name" value="Related to glucoamylase"/>
    <property type="match status" value="1"/>
</dbReference>
<organism evidence="7 8">
    <name type="scientific">Malus domestica</name>
    <name type="common">Apple</name>
    <name type="synonym">Pyrus malus</name>
    <dbReference type="NCBI Taxonomy" id="3750"/>
    <lineage>
        <taxon>Eukaryota</taxon>
        <taxon>Viridiplantae</taxon>
        <taxon>Streptophyta</taxon>
        <taxon>Embryophyta</taxon>
        <taxon>Tracheophyta</taxon>
        <taxon>Spermatophyta</taxon>
        <taxon>Magnoliopsida</taxon>
        <taxon>eudicotyledons</taxon>
        <taxon>Gunneridae</taxon>
        <taxon>Pentapetalae</taxon>
        <taxon>rosids</taxon>
        <taxon>fabids</taxon>
        <taxon>Rosales</taxon>
        <taxon>Rosaceae</taxon>
        <taxon>Amygdaloideae</taxon>
        <taxon>Maleae</taxon>
        <taxon>Malus</taxon>
    </lineage>
</organism>
<reference evidence="7 8" key="1">
    <citation type="submission" date="2018-10" db="EMBL/GenBank/DDBJ databases">
        <title>A high-quality apple genome assembly.</title>
        <authorList>
            <person name="Hu J."/>
        </authorList>
    </citation>
    <scope>NUCLEOTIDE SEQUENCE [LARGE SCALE GENOMIC DNA]</scope>
    <source>
        <strain evidence="8">cv. HFTH1</strain>
        <tissue evidence="7">Young leaf</tissue>
    </source>
</reference>
<dbReference type="FunFam" id="2.30.29.30:FF:000286">
    <property type="entry name" value="PH-protein kinase domain containing protein"/>
    <property type="match status" value="1"/>
</dbReference>
<dbReference type="Gene3D" id="1.25.40.10">
    <property type="entry name" value="Tetratricopeptide repeat domain"/>
    <property type="match status" value="5"/>
</dbReference>
<feature type="domain" description="CBM20" evidence="6">
    <location>
        <begin position="944"/>
        <end position="1046"/>
    </location>
</feature>
<dbReference type="InterPro" id="IPR046960">
    <property type="entry name" value="PPR_At4g14850-like_plant"/>
</dbReference>
<dbReference type="PROSITE" id="PS50003">
    <property type="entry name" value="PH_DOMAIN"/>
    <property type="match status" value="1"/>
</dbReference>
<dbReference type="FunFam" id="1.25.40.10:FF:002148">
    <property type="entry name" value="Pentatricopeptide repeat-containing protein At2g29760, chloroplastic"/>
    <property type="match status" value="1"/>
</dbReference>
<feature type="repeat" description="PPR" evidence="3">
    <location>
        <begin position="565"/>
        <end position="599"/>
    </location>
</feature>
<evidence type="ECO:0000259" key="5">
    <source>
        <dbReference type="PROSITE" id="PS50003"/>
    </source>
</evidence>
<dbReference type="NCBIfam" id="TIGR00756">
    <property type="entry name" value="PPR"/>
    <property type="match status" value="6"/>
</dbReference>
<dbReference type="GO" id="GO:0008270">
    <property type="term" value="F:zinc ion binding"/>
    <property type="evidence" value="ECO:0007669"/>
    <property type="project" value="InterPro"/>
</dbReference>
<protein>
    <recommendedName>
        <fullName evidence="9">CBM20 domain-containing protein</fullName>
    </recommendedName>
</protein>
<dbReference type="InterPro" id="IPR046849">
    <property type="entry name" value="E2_motif"/>
</dbReference>
<dbReference type="Proteomes" id="UP000290289">
    <property type="component" value="Chromosome 3"/>
</dbReference>
<dbReference type="InterPro" id="IPR011993">
    <property type="entry name" value="PH-like_dom_sf"/>
</dbReference>
<dbReference type="FunFam" id="1.25.40.10:FF:000557">
    <property type="entry name" value="Pentatricopeptide repeat-containing protein, chloroplastic"/>
    <property type="match status" value="1"/>
</dbReference>
<feature type="compositionally biased region" description="Basic and acidic residues" evidence="4">
    <location>
        <begin position="1296"/>
        <end position="1309"/>
    </location>
</feature>
<dbReference type="InterPro" id="IPR046848">
    <property type="entry name" value="E_motif"/>
</dbReference>
<dbReference type="GO" id="GO:0003729">
    <property type="term" value="F:mRNA binding"/>
    <property type="evidence" value="ECO:0007669"/>
    <property type="project" value="UniProtKB-ARBA"/>
</dbReference>
<dbReference type="InterPro" id="IPR013784">
    <property type="entry name" value="Carb-bd-like_fold"/>
</dbReference>
<evidence type="ECO:0000256" key="3">
    <source>
        <dbReference type="PROSITE-ProRule" id="PRU00708"/>
    </source>
</evidence>
<feature type="domain" description="PH" evidence="5">
    <location>
        <begin position="26"/>
        <end position="125"/>
    </location>
</feature>
<dbReference type="PANTHER" id="PTHR47926:SF452">
    <property type="entry name" value="PENTATRICOPEPTIDE REPEAT-CONTAINING PROTEIN"/>
    <property type="match status" value="1"/>
</dbReference>
<dbReference type="FunFam" id="1.25.40.10:FF:000073">
    <property type="entry name" value="Pentatricopeptide repeat-containing protein chloroplastic"/>
    <property type="match status" value="1"/>
</dbReference>
<dbReference type="Pfam" id="PF20430">
    <property type="entry name" value="Eplus_motif"/>
    <property type="match status" value="1"/>
</dbReference>
<comment type="caution">
    <text evidence="7">The sequence shown here is derived from an EMBL/GenBank/DDBJ whole genome shotgun (WGS) entry which is preliminary data.</text>
</comment>
<evidence type="ECO:0000313" key="7">
    <source>
        <dbReference type="EMBL" id="RXI04231.1"/>
    </source>
</evidence>
<evidence type="ECO:0000256" key="4">
    <source>
        <dbReference type="SAM" id="MobiDB-lite"/>
    </source>
</evidence>
<dbReference type="Gene3D" id="2.60.40.10">
    <property type="entry name" value="Immunoglobulins"/>
    <property type="match status" value="1"/>
</dbReference>
<name>A0A498K9P1_MALDO</name>
<evidence type="ECO:0000256" key="2">
    <source>
        <dbReference type="ARBA" id="ARBA00022737"/>
    </source>
</evidence>
<dbReference type="SUPFAM" id="SSF49452">
    <property type="entry name" value="Starch-binding domain-like"/>
    <property type="match status" value="1"/>
</dbReference>
<evidence type="ECO:0000313" key="8">
    <source>
        <dbReference type="Proteomes" id="UP000290289"/>
    </source>
</evidence>
<dbReference type="InterPro" id="IPR011990">
    <property type="entry name" value="TPR-like_helical_dom_sf"/>
</dbReference>
<proteinExistence type="inferred from homology"/>
<feature type="repeat" description="PPR" evidence="3">
    <location>
        <begin position="702"/>
        <end position="736"/>
    </location>
</feature>
<dbReference type="Pfam" id="PF00686">
    <property type="entry name" value="CBM_20"/>
    <property type="match status" value="1"/>
</dbReference>
<dbReference type="InterPro" id="IPR001849">
    <property type="entry name" value="PH_domain"/>
</dbReference>
<keyword evidence="8" id="KW-1185">Reference proteome</keyword>
<dbReference type="SMART" id="SM01065">
    <property type="entry name" value="CBM_2"/>
    <property type="match status" value="1"/>
</dbReference>
<dbReference type="InterPro" id="IPR013783">
    <property type="entry name" value="Ig-like_fold"/>
</dbReference>
<dbReference type="PANTHER" id="PTHR47926">
    <property type="entry name" value="PENTATRICOPEPTIDE REPEAT-CONTAINING PROTEIN"/>
    <property type="match status" value="1"/>
</dbReference>
<feature type="repeat" description="PPR" evidence="3">
    <location>
        <begin position="534"/>
        <end position="564"/>
    </location>
</feature>
<sequence length="1345" mass="149065">MEGLWRAATGQDPSPEDYTGIEFWSNPERATWLTKQGEYIKTWRRRWFVLKQGKLFWFKDSHVTRSSTPRGVIPVGTCLTVKGAEDVVHKPCAFELSTTNHDTMYFIADSEKEKEWINSIGRSIVQHSRSLADSEMATLSTPLISLPRHPPNPPSPTATNELFSSYPPPSSIDHCTSIKQLKQVHAQMLRTGLLFDPYSASKLITVCALSSFSSLDYARQVFDQIPQPNLYSWNTLIRAYASSADPTESILVFLEMLYRCMESPNKFTYPFVIKAASELRVLELGRGFHGMVIKASLGSDVYILNSLVHFYGSCGDLDLARRVFVKTPKKDVVSWNSMITAFAQGNCPEEALELFKEMEAENVKPNDVTMVSVLSACAKKVDLEFGRWVCSRIERNEIGENLTLNNAMLDMYVKCGSIEEAKRLFDRMPEKDVVSWTTILDGYAQSGNYDEAWRIFAAMPSQDIAAWNVLISSYEQSGKPKEALAVFHDLQKRKSPKPDEVTLVSTLAACAQLGAIDLGGWIHVYVKKQGMKMNCHLTTSLIDMYAKCGDLDKALEVFNSMERRDVFVWSAMIAALAMHGKGREALDCFSRMLETKVTPNSVTFTNVLCACSHAGLVDEGRTFFYQMEPVYGVVPGVKHYACMVDILGRSGNLEEATELIEQMPIAPTASVWGALLGACGLYGNVELAERACSHMLELDPGNHGAYVLLSNIYAKTGKWEEVSGLRQRMRDAGIKKEPGCSAIEVNGIVHEFLVGDNSHPLCKEIYSKLDEIAGRLKSNGYVPNKSHLLQFVEEEDMKNHALILHSEKLAIAFGLISLSPSQPIQVVKNLRVCGDCHAVAKLISRVYDREILLRDRYRFHHFRDGHCSSLAGSSLTLFAKAYKPLSPSKSLRGRFNICILGSRNSNIRVHHTSRLRQKALQLVVSSQTEVFTTSETAGIGVQPTEQSETVRVQFNLHKECKFGESFLLVGSEPIMGQWDPSNATPMNWSDGNIWNIELNVPTGIAIQYKFILKKDTGDVLWQPGPDRILHTWRTKNTISIDEDWKDYELQKISEVQITNENEALLVDVDVGPIIPRNVTHPEDQELVLNFTDKTASADVNPPFNSNIEVIIEEKAIKSADGTLLGIKKEVRVVDNGNSAVKEESIKKTIPTTLTGTISESTKDEDDKALPTYEGGPVLVPSLTATQAVSSEEAILPKGLGTPIPSIESPPIELGKNISPAEAISKDLGKSMNSNELGITKSTEAAPPKELRKSMSSEELPKELGNLMSSEEALPKELGKSMSSQAALPTEEALPNELRKPLSSEEEFSRELGTSKSSGEAPPKELGTPMTTHGSIGTDPTERQNS</sequence>
<evidence type="ECO:0000259" key="6">
    <source>
        <dbReference type="PROSITE" id="PS51166"/>
    </source>
</evidence>
<keyword evidence="2" id="KW-0677">Repeat</keyword>
<dbReference type="Pfam" id="PF00169">
    <property type="entry name" value="PH"/>
    <property type="match status" value="1"/>
</dbReference>
<dbReference type="Pfam" id="PF01535">
    <property type="entry name" value="PPR"/>
    <property type="match status" value="5"/>
</dbReference>
<accession>A0A498K9P1</accession>
<evidence type="ECO:0000256" key="1">
    <source>
        <dbReference type="ARBA" id="ARBA00006643"/>
    </source>
</evidence>
<dbReference type="InterPro" id="IPR002885">
    <property type="entry name" value="PPR_rpt"/>
</dbReference>
<dbReference type="PROSITE" id="PS51375">
    <property type="entry name" value="PPR"/>
    <property type="match status" value="7"/>
</dbReference>
<feature type="region of interest" description="Disordered" evidence="4">
    <location>
        <begin position="144"/>
        <end position="163"/>
    </location>
</feature>
<dbReference type="InterPro" id="IPR002044">
    <property type="entry name" value="CBM20"/>
</dbReference>
<dbReference type="SUPFAM" id="SSF50729">
    <property type="entry name" value="PH domain-like"/>
    <property type="match status" value="1"/>
</dbReference>
<feature type="repeat" description="PPR" evidence="3">
    <location>
        <begin position="401"/>
        <end position="431"/>
    </location>
</feature>
<dbReference type="Pfam" id="PF14432">
    <property type="entry name" value="DYW_deaminase"/>
    <property type="match status" value="1"/>
</dbReference>
<dbReference type="SMART" id="SM00233">
    <property type="entry name" value="PH"/>
    <property type="match status" value="1"/>
</dbReference>
<dbReference type="GO" id="GO:0009451">
    <property type="term" value="P:RNA modification"/>
    <property type="evidence" value="ECO:0007669"/>
    <property type="project" value="InterPro"/>
</dbReference>
<dbReference type="PROSITE" id="PS51166">
    <property type="entry name" value="CBM20"/>
    <property type="match status" value="1"/>
</dbReference>
<dbReference type="CDD" id="cd13276">
    <property type="entry name" value="PH_AtPH1"/>
    <property type="match status" value="1"/>
</dbReference>
<dbReference type="SUPFAM" id="SSF48452">
    <property type="entry name" value="TPR-like"/>
    <property type="match status" value="1"/>
</dbReference>